<evidence type="ECO:0000313" key="2">
    <source>
        <dbReference type="Proteomes" id="UP000815677"/>
    </source>
</evidence>
<gene>
    <name evidence="1" type="ORF">MCHLO_06054</name>
</gene>
<keyword evidence="2" id="KW-1185">Reference proteome</keyword>
<dbReference type="EMBL" id="DF844840">
    <property type="protein sequence ID" value="GAT48675.1"/>
    <property type="molecule type" value="Genomic_DNA"/>
</dbReference>
<dbReference type="Proteomes" id="UP000815677">
    <property type="component" value="Unassembled WGS sequence"/>
</dbReference>
<sequence length="239" mass="28255">MMPNNYCEPSCEFTHAPSNTPHRGFHPIDELLLGDPDLPRSYEFSGRSQEYVDSHQFTSWNRGDMTMRYSYDSVVEHEFGGELCTFPIVLHVYRRDFSLKWEEIRTFFRTGETVVPLRYGPRVQNGVVHEPMNEATFRRIAKRFAYPAFPTDPLFDVDGAEYLVERATGRACQDRHMEFEALLTARFPFQHRILHLVAMDPEALAELAAEHYNTWYLDAVPRSISLQRWWRMTWMHHFQ</sequence>
<protein>
    <submittedName>
        <fullName evidence="1">Uncharacterized protein</fullName>
    </submittedName>
</protein>
<proteinExistence type="predicted"/>
<evidence type="ECO:0000313" key="1">
    <source>
        <dbReference type="EMBL" id="GAT48675.1"/>
    </source>
</evidence>
<organism evidence="1 2">
    <name type="scientific">Mycena chlorophos</name>
    <name type="common">Agaric fungus</name>
    <name type="synonym">Agaricus chlorophos</name>
    <dbReference type="NCBI Taxonomy" id="658473"/>
    <lineage>
        <taxon>Eukaryota</taxon>
        <taxon>Fungi</taxon>
        <taxon>Dikarya</taxon>
        <taxon>Basidiomycota</taxon>
        <taxon>Agaricomycotina</taxon>
        <taxon>Agaricomycetes</taxon>
        <taxon>Agaricomycetidae</taxon>
        <taxon>Agaricales</taxon>
        <taxon>Marasmiineae</taxon>
        <taxon>Mycenaceae</taxon>
        <taxon>Mycena</taxon>
    </lineage>
</organism>
<reference evidence="1" key="1">
    <citation type="submission" date="2014-09" db="EMBL/GenBank/DDBJ databases">
        <title>Genome sequence of the luminous mushroom Mycena chlorophos for searching fungal bioluminescence genes.</title>
        <authorList>
            <person name="Tanaka Y."/>
            <person name="Kasuga D."/>
            <person name="Oba Y."/>
            <person name="Hase S."/>
            <person name="Sato K."/>
            <person name="Oba Y."/>
            <person name="Sakakibara Y."/>
        </authorList>
    </citation>
    <scope>NUCLEOTIDE SEQUENCE</scope>
</reference>
<accession>A0ABQ0LCD4</accession>
<name>A0ABQ0LCD4_MYCCL</name>